<name>A0A7Y6MDU5_9ACTN</name>
<dbReference type="InterPro" id="IPR051604">
    <property type="entry name" value="Ergot_Alk_Oxidoreductase"/>
</dbReference>
<dbReference type="Pfam" id="PF13460">
    <property type="entry name" value="NAD_binding_10"/>
    <property type="match status" value="1"/>
</dbReference>
<dbReference type="Gene3D" id="3.90.25.10">
    <property type="entry name" value="UDP-galactose 4-epimerase, domain 1"/>
    <property type="match status" value="1"/>
</dbReference>
<comment type="caution">
    <text evidence="2">The sequence shown here is derived from an EMBL/GenBank/DDBJ whole genome shotgun (WGS) entry which is preliminary data.</text>
</comment>
<gene>
    <name evidence="2" type="ORF">HT134_23280</name>
</gene>
<dbReference type="Proteomes" id="UP000546126">
    <property type="component" value="Unassembled WGS sequence"/>
</dbReference>
<dbReference type="InterPro" id="IPR016040">
    <property type="entry name" value="NAD(P)-bd_dom"/>
</dbReference>
<dbReference type="Gene3D" id="3.40.50.720">
    <property type="entry name" value="NAD(P)-binding Rossmann-like Domain"/>
    <property type="match status" value="1"/>
</dbReference>
<dbReference type="PANTHER" id="PTHR43162">
    <property type="match status" value="1"/>
</dbReference>
<evidence type="ECO:0000259" key="1">
    <source>
        <dbReference type="Pfam" id="PF13460"/>
    </source>
</evidence>
<evidence type="ECO:0000313" key="3">
    <source>
        <dbReference type="Proteomes" id="UP000546126"/>
    </source>
</evidence>
<dbReference type="AlphaFoldDB" id="A0A7Y6MDU5"/>
<evidence type="ECO:0000313" key="2">
    <source>
        <dbReference type="EMBL" id="NUW43036.1"/>
    </source>
</evidence>
<reference evidence="2 3" key="1">
    <citation type="submission" date="2020-06" db="EMBL/GenBank/DDBJ databases">
        <authorList>
            <person name="Chanama M."/>
        </authorList>
    </citation>
    <scope>NUCLEOTIDE SEQUENCE [LARGE SCALE GENOMIC DNA]</scope>
    <source>
        <strain evidence="2 3">TBRC6557</strain>
    </source>
</reference>
<keyword evidence="3" id="KW-1185">Reference proteome</keyword>
<dbReference type="PANTHER" id="PTHR43162:SF1">
    <property type="entry name" value="PRESTALK A DIFFERENTIATION PROTEIN A"/>
    <property type="match status" value="1"/>
</dbReference>
<accession>A0A7Y6MDU5</accession>
<feature type="domain" description="NAD(P)-binding" evidence="1">
    <location>
        <begin position="6"/>
        <end position="177"/>
    </location>
</feature>
<protein>
    <submittedName>
        <fullName evidence="2">NmrA family NAD(P)-binding protein</fullName>
    </submittedName>
</protein>
<dbReference type="InterPro" id="IPR036291">
    <property type="entry name" value="NAD(P)-bd_dom_sf"/>
</dbReference>
<organism evidence="2 3">
    <name type="scientific">Nonomuraea rhodomycinica</name>
    <dbReference type="NCBI Taxonomy" id="1712872"/>
    <lineage>
        <taxon>Bacteria</taxon>
        <taxon>Bacillati</taxon>
        <taxon>Actinomycetota</taxon>
        <taxon>Actinomycetes</taxon>
        <taxon>Streptosporangiales</taxon>
        <taxon>Streptosporangiaceae</taxon>
        <taxon>Nonomuraea</taxon>
    </lineage>
</organism>
<dbReference type="SUPFAM" id="SSF51735">
    <property type="entry name" value="NAD(P)-binding Rossmann-fold domains"/>
    <property type="match status" value="1"/>
</dbReference>
<sequence>MILVTGATGNVGRELVRELAETGAPFRVLVRDPARAATLPGRPERVVADLDDPATLPPAFAGADRLFLLTPGIGLDHTRNAVAAARSAGVRHIVHLSSFNVLGDPMPAMGRWHHEREQAIRAGGIPATFLRPGGFMTNAFDWLPTIRGAGHVLDPVGPGRYAPIDPADIAAVAAVALTGDGHQGQEYVLTGEELFTVTEQVEILAAALGREIAIRPVTTAEEAVAARFPHGAPPALAAAIVEGFHLMRADTAGFRTDTVERLLGRKPRTFAAWCARNADAFRTAWSAHDADALRTP</sequence>
<dbReference type="EMBL" id="JABWGO010000005">
    <property type="protein sequence ID" value="NUW43036.1"/>
    <property type="molecule type" value="Genomic_DNA"/>
</dbReference>
<proteinExistence type="predicted"/>
<dbReference type="RefSeq" id="WP_175602552.1">
    <property type="nucleotide sequence ID" value="NZ_JABWGO010000005.1"/>
</dbReference>